<dbReference type="SUPFAM" id="SSF52954">
    <property type="entry name" value="Class II aaRS ABD-related"/>
    <property type="match status" value="1"/>
</dbReference>
<evidence type="ECO:0000313" key="17">
    <source>
        <dbReference type="EMBL" id="GAN04122.1"/>
    </source>
</evidence>
<organism evidence="17">
    <name type="scientific">Mucor ambiguus</name>
    <dbReference type="NCBI Taxonomy" id="91626"/>
    <lineage>
        <taxon>Eukaryota</taxon>
        <taxon>Fungi</taxon>
        <taxon>Fungi incertae sedis</taxon>
        <taxon>Mucoromycota</taxon>
        <taxon>Mucoromycotina</taxon>
        <taxon>Mucoromycetes</taxon>
        <taxon>Mucorales</taxon>
        <taxon>Mucorineae</taxon>
        <taxon>Mucoraceae</taxon>
        <taxon>Mucor</taxon>
    </lineage>
</organism>
<dbReference type="InterPro" id="IPR002320">
    <property type="entry name" value="Thr-tRNA-ligase_IIa"/>
</dbReference>
<keyword evidence="9" id="KW-0648">Protein biosynthesis</keyword>
<gene>
    <name evidence="17" type="ORF">MAM1_0055c03582</name>
</gene>
<dbReference type="CDD" id="cd00771">
    <property type="entry name" value="ThrRS_core"/>
    <property type="match status" value="1"/>
</dbReference>
<proteinExistence type="inferred from homology"/>
<protein>
    <recommendedName>
        <fullName evidence="3">threonine--tRNA ligase</fullName>
        <ecNumber evidence="3">6.1.1.3</ecNumber>
    </recommendedName>
    <alternativeName>
        <fullName evidence="13">Threonyl-tRNA synthetase</fullName>
    </alternativeName>
</protein>
<keyword evidence="18" id="KW-1185">Reference proteome</keyword>
<dbReference type="SUPFAM" id="SSF55681">
    <property type="entry name" value="Class II aaRS and biotin synthetases"/>
    <property type="match status" value="1"/>
</dbReference>
<dbReference type="Gene3D" id="3.30.930.10">
    <property type="entry name" value="Bira Bifunctional Protein, Domain 2"/>
    <property type="match status" value="1"/>
</dbReference>
<keyword evidence="12" id="KW-0030">Aminoacyl-tRNA synthetase</keyword>
<comment type="catalytic activity">
    <reaction evidence="14">
        <text>tRNA(Thr) + L-threonine + ATP = L-threonyl-tRNA(Thr) + AMP + diphosphate + H(+)</text>
        <dbReference type="Rhea" id="RHEA:24624"/>
        <dbReference type="Rhea" id="RHEA-COMP:9670"/>
        <dbReference type="Rhea" id="RHEA-COMP:9704"/>
        <dbReference type="ChEBI" id="CHEBI:15378"/>
        <dbReference type="ChEBI" id="CHEBI:30616"/>
        <dbReference type="ChEBI" id="CHEBI:33019"/>
        <dbReference type="ChEBI" id="CHEBI:57926"/>
        <dbReference type="ChEBI" id="CHEBI:78442"/>
        <dbReference type="ChEBI" id="CHEBI:78534"/>
        <dbReference type="ChEBI" id="CHEBI:456215"/>
        <dbReference type="EC" id="6.1.1.3"/>
    </reaction>
</comment>
<dbReference type="GO" id="GO:0046872">
    <property type="term" value="F:metal ion binding"/>
    <property type="evidence" value="ECO:0007669"/>
    <property type="project" value="UniProtKB-KW"/>
</dbReference>
<dbReference type="EMBL" id="DF836344">
    <property type="protein sequence ID" value="GAN04122.1"/>
    <property type="molecule type" value="Genomic_DNA"/>
</dbReference>
<dbReference type="GO" id="GO:0006435">
    <property type="term" value="P:threonyl-tRNA aminoacylation"/>
    <property type="evidence" value="ECO:0007669"/>
    <property type="project" value="InterPro"/>
</dbReference>
<evidence type="ECO:0000256" key="13">
    <source>
        <dbReference type="ARBA" id="ARBA00031900"/>
    </source>
</evidence>
<dbReference type="GO" id="GO:0005759">
    <property type="term" value="C:mitochondrial matrix"/>
    <property type="evidence" value="ECO:0007669"/>
    <property type="project" value="UniProtKB-SubCell"/>
</dbReference>
<dbReference type="NCBIfam" id="TIGR00418">
    <property type="entry name" value="thrS"/>
    <property type="match status" value="1"/>
</dbReference>
<dbReference type="PRINTS" id="PR01047">
    <property type="entry name" value="TRNASYNTHTHR"/>
</dbReference>
<dbReference type="STRING" id="91626.A0A0C9MLU4"/>
<dbReference type="InterPro" id="IPR033728">
    <property type="entry name" value="ThrRS_core"/>
</dbReference>
<dbReference type="InterPro" id="IPR006195">
    <property type="entry name" value="aa-tRNA-synth_II"/>
</dbReference>
<keyword evidence="6" id="KW-0547">Nucleotide-binding</keyword>
<dbReference type="InterPro" id="IPR002314">
    <property type="entry name" value="aa-tRNA-synt_IIb"/>
</dbReference>
<evidence type="ECO:0000256" key="1">
    <source>
        <dbReference type="ARBA" id="ARBA00004305"/>
    </source>
</evidence>
<dbReference type="PANTHER" id="PTHR11451:SF44">
    <property type="entry name" value="THREONINE--TRNA LIGASE, CHLOROPLASTIC_MITOCHONDRIAL 2"/>
    <property type="match status" value="1"/>
</dbReference>
<accession>A0A0C9MLU4</accession>
<evidence type="ECO:0000256" key="11">
    <source>
        <dbReference type="ARBA" id="ARBA00023128"/>
    </source>
</evidence>
<dbReference type="FunFam" id="3.30.930.10:FF:000039">
    <property type="entry name" value="Threonyl-tRNA synthetase, mitochondrial"/>
    <property type="match status" value="1"/>
</dbReference>
<evidence type="ECO:0000256" key="4">
    <source>
        <dbReference type="ARBA" id="ARBA00022598"/>
    </source>
</evidence>
<dbReference type="Pfam" id="PF00587">
    <property type="entry name" value="tRNA-synt_2b"/>
    <property type="match status" value="1"/>
</dbReference>
<dbReference type="Gene3D" id="3.40.50.800">
    <property type="entry name" value="Anticodon-binding domain"/>
    <property type="match status" value="1"/>
</dbReference>
<evidence type="ECO:0000256" key="6">
    <source>
        <dbReference type="ARBA" id="ARBA00022741"/>
    </source>
</evidence>
<evidence type="ECO:0000256" key="15">
    <source>
        <dbReference type="SAM" id="MobiDB-lite"/>
    </source>
</evidence>
<name>A0A0C9MLU4_9FUNG</name>
<dbReference type="OrthoDB" id="5423599at2759"/>
<keyword evidence="7" id="KW-0862">Zinc</keyword>
<evidence type="ECO:0000256" key="3">
    <source>
        <dbReference type="ARBA" id="ARBA00013163"/>
    </source>
</evidence>
<evidence type="ECO:0000256" key="7">
    <source>
        <dbReference type="ARBA" id="ARBA00022833"/>
    </source>
</evidence>
<dbReference type="EC" id="6.1.1.3" evidence="3"/>
<evidence type="ECO:0000256" key="5">
    <source>
        <dbReference type="ARBA" id="ARBA00022723"/>
    </source>
</evidence>
<reference evidence="17" key="1">
    <citation type="submission" date="2014-09" db="EMBL/GenBank/DDBJ databases">
        <title>Draft genome sequence of an oleaginous Mucoromycotina fungus Mucor ambiguus NBRC6742.</title>
        <authorList>
            <person name="Takeda I."/>
            <person name="Yamane N."/>
            <person name="Morita T."/>
            <person name="Tamano K."/>
            <person name="Machida M."/>
            <person name="Baker S."/>
            <person name="Koike H."/>
        </authorList>
    </citation>
    <scope>NUCLEOTIDE SEQUENCE</scope>
    <source>
        <strain evidence="17">NBRC 6742</strain>
    </source>
</reference>
<comment type="subcellular location">
    <subcellularLocation>
        <location evidence="1">Mitochondrion matrix</location>
    </subcellularLocation>
</comment>
<dbReference type="CDD" id="cd00860">
    <property type="entry name" value="ThrRS_anticodon"/>
    <property type="match status" value="1"/>
</dbReference>
<keyword evidence="8" id="KW-0067">ATP-binding</keyword>
<dbReference type="InterPro" id="IPR047246">
    <property type="entry name" value="ThrRS_anticodon"/>
</dbReference>
<evidence type="ECO:0000259" key="16">
    <source>
        <dbReference type="PROSITE" id="PS50862"/>
    </source>
</evidence>
<evidence type="ECO:0000313" key="18">
    <source>
        <dbReference type="Proteomes" id="UP000053815"/>
    </source>
</evidence>
<keyword evidence="11" id="KW-0496">Mitochondrion</keyword>
<feature type="compositionally biased region" description="Basic residues" evidence="15">
    <location>
        <begin position="489"/>
        <end position="501"/>
    </location>
</feature>
<sequence>MFSRPLLRSLRANSGALSHSLPIARSIHLSRACLVKAAEKTKVNDVSKTNEHDHRAIGKAQSLFMIHPVSPGSIFMLPHGTRIVHKLQDFLRTEYARYGYDEVMTPLIYKKELWETSGHWQNYMEDMFMVKSGREQTCTHEHGHPKDDALIDTDEGLFGLKPMNCPGHCLIFDSTPKSYRDLPIRLADFSPLHRNEASGALSGLTRVRRFHQDDAHIFCAEKHIEKEITSCLSFVDRVYKAFKFPHYDLTLSTRPDSQYIGSIEEWDHAEASLTQALNGTGRPWSIKEGDGAFYGPKIDIMVKDSSGKSHQTATIQLDFQLPRRFGLKYVDENDVSQTPVIVHRAILGSIERMMAILIEHTGGKWPFWLSPRQGVVIPVSTQFSDYAKKVAQSLSLGKDPEFSSSHEQYYVDVDSSPRDRLNKMIRQAQLQQYNFIFVVGQKEMDEGTVNVRTRKGDVLGTMGVDQVRTMFASMTKNLDTRYTQRIGKQHLGRRERTRRAQPQHQQRQQGFGALVTNGDPGKMVEQLKYWYRMKQEDERYKADGIGTVVTCSSSSRSAAVSYYSIEASEFLCPGYNG</sequence>
<evidence type="ECO:0000256" key="14">
    <source>
        <dbReference type="ARBA" id="ARBA00049515"/>
    </source>
</evidence>
<feature type="region of interest" description="Disordered" evidence="15">
    <location>
        <begin position="489"/>
        <end position="515"/>
    </location>
</feature>
<dbReference type="InterPro" id="IPR036621">
    <property type="entry name" value="Anticodon-bd_dom_sf"/>
</dbReference>
<dbReference type="Proteomes" id="UP000053815">
    <property type="component" value="Unassembled WGS sequence"/>
</dbReference>
<comment type="similarity">
    <text evidence="2">Belongs to the class-II aminoacyl-tRNA synthetase family.</text>
</comment>
<evidence type="ECO:0000256" key="9">
    <source>
        <dbReference type="ARBA" id="ARBA00022917"/>
    </source>
</evidence>
<evidence type="ECO:0000256" key="12">
    <source>
        <dbReference type="ARBA" id="ARBA00023146"/>
    </source>
</evidence>
<dbReference type="Pfam" id="PF03129">
    <property type="entry name" value="HGTP_anticodon"/>
    <property type="match status" value="1"/>
</dbReference>
<evidence type="ECO:0000256" key="8">
    <source>
        <dbReference type="ARBA" id="ARBA00022840"/>
    </source>
</evidence>
<dbReference type="InterPro" id="IPR045864">
    <property type="entry name" value="aa-tRNA-synth_II/BPL/LPL"/>
</dbReference>
<evidence type="ECO:0000256" key="2">
    <source>
        <dbReference type="ARBA" id="ARBA00008226"/>
    </source>
</evidence>
<keyword evidence="4 17" id="KW-0436">Ligase</keyword>
<dbReference type="InterPro" id="IPR004154">
    <property type="entry name" value="Anticodon-bd"/>
</dbReference>
<keyword evidence="10" id="KW-0809">Transit peptide</keyword>
<feature type="domain" description="Aminoacyl-transfer RNA synthetases class-II family profile" evidence="16">
    <location>
        <begin position="69"/>
        <end position="378"/>
    </location>
</feature>
<dbReference type="PROSITE" id="PS50862">
    <property type="entry name" value="AA_TRNA_LIGASE_II"/>
    <property type="match status" value="1"/>
</dbReference>
<dbReference type="PANTHER" id="PTHR11451">
    <property type="entry name" value="THREONINE-TRNA LIGASE"/>
    <property type="match status" value="1"/>
</dbReference>
<evidence type="ECO:0000256" key="10">
    <source>
        <dbReference type="ARBA" id="ARBA00022946"/>
    </source>
</evidence>
<dbReference type="GO" id="GO:0005524">
    <property type="term" value="F:ATP binding"/>
    <property type="evidence" value="ECO:0007669"/>
    <property type="project" value="UniProtKB-KW"/>
</dbReference>
<dbReference type="GO" id="GO:0004829">
    <property type="term" value="F:threonine-tRNA ligase activity"/>
    <property type="evidence" value="ECO:0007669"/>
    <property type="project" value="UniProtKB-EC"/>
</dbReference>
<dbReference type="AlphaFoldDB" id="A0A0C9MLU4"/>
<keyword evidence="5" id="KW-0479">Metal-binding</keyword>